<reference evidence="2 3" key="1">
    <citation type="submission" date="2020-02" db="EMBL/GenBank/DDBJ databases">
        <authorList>
            <person name="Ferguson B K."/>
        </authorList>
    </citation>
    <scope>NUCLEOTIDE SEQUENCE [LARGE SCALE GENOMIC DNA]</scope>
</reference>
<dbReference type="Proteomes" id="UP000479190">
    <property type="component" value="Unassembled WGS sequence"/>
</dbReference>
<keyword evidence="3" id="KW-1185">Reference proteome</keyword>
<name>A0A6H5I1M9_9HYME</name>
<protein>
    <submittedName>
        <fullName evidence="2">Uncharacterized protein</fullName>
    </submittedName>
</protein>
<dbReference type="Gene3D" id="1.25.40.10">
    <property type="entry name" value="Tetratricopeptide repeat domain"/>
    <property type="match status" value="1"/>
</dbReference>
<dbReference type="PANTHER" id="PTHR21391">
    <property type="entry name" value="AT04489P-RELATED"/>
    <property type="match status" value="1"/>
</dbReference>
<evidence type="ECO:0000256" key="1">
    <source>
        <dbReference type="SAM" id="MobiDB-lite"/>
    </source>
</evidence>
<feature type="region of interest" description="Disordered" evidence="1">
    <location>
        <begin position="555"/>
        <end position="582"/>
    </location>
</feature>
<dbReference type="AlphaFoldDB" id="A0A6H5I1M9"/>
<dbReference type="InterPro" id="IPR011990">
    <property type="entry name" value="TPR-like_helical_dom_sf"/>
</dbReference>
<evidence type="ECO:0000313" key="2">
    <source>
        <dbReference type="EMBL" id="CAB0031941.1"/>
    </source>
</evidence>
<proteinExistence type="predicted"/>
<dbReference type="PANTHER" id="PTHR21391:SF0">
    <property type="entry name" value="AT04489P-RELATED"/>
    <property type="match status" value="1"/>
</dbReference>
<accession>A0A6H5I1M9</accession>
<dbReference type="SUPFAM" id="SSF48452">
    <property type="entry name" value="TPR-like"/>
    <property type="match status" value="1"/>
</dbReference>
<organism evidence="2 3">
    <name type="scientific">Trichogramma brassicae</name>
    <dbReference type="NCBI Taxonomy" id="86971"/>
    <lineage>
        <taxon>Eukaryota</taxon>
        <taxon>Metazoa</taxon>
        <taxon>Ecdysozoa</taxon>
        <taxon>Arthropoda</taxon>
        <taxon>Hexapoda</taxon>
        <taxon>Insecta</taxon>
        <taxon>Pterygota</taxon>
        <taxon>Neoptera</taxon>
        <taxon>Endopterygota</taxon>
        <taxon>Hymenoptera</taxon>
        <taxon>Apocrita</taxon>
        <taxon>Proctotrupomorpha</taxon>
        <taxon>Chalcidoidea</taxon>
        <taxon>Trichogrammatidae</taxon>
        <taxon>Trichogramma</taxon>
    </lineage>
</organism>
<sequence length="612" mass="71215">MIANDDDENKLFNGQVLYREWGRRFCTLGRYLKSINYYELSKEFGEENFIWTLLGLAEALKKSGQFAQANEVAQQCMNIDASHLGAYWTRMGALYDIGEFCESLIYAHRGLKRRSRFREAVLLANETVEDCCGVNVPGDVLLQMHQWIERLGKHREQLTRHRNEGDDEFAEIGEHHMLFTINDPEEHLRHKHRLVDRVLAAFYLEKSADDKNFLLDMTTHPGLKIPNDKGSESVTKATKDCLTRLQSQQEAIRTRRPLYAVRYKQEAQKTKGLKLAEARELQLKKCLRLNAARYVLRQIHQTRLAKDYDTFFRLVEIARERFAASPLSIFPERMRYLDALYRMSARAYMDPRDLRQFKAHQQREKNNYIRRAIGLKGSKLPKDSDLAWPRCLNIRQAFAKCRQSLALSRRRLERLWLLHEICKLFMQIKRFDLARFYAKKTRDLSIEWGHDDWALNACHALLRVEAMQLNRPEAKEAAEATIEYARKLDCAYLVDFYEQTVRLLETSELGQVGDDDGIGKREQLINKLMPDYMKPRMDRLFRAMGSLPANRRLSVMPGCNPLDPPGKKKSTKVTVQSGPPEDEDNVLMMAMLKKYAPSKAVPGAVDFSQYDC</sequence>
<evidence type="ECO:0000313" key="3">
    <source>
        <dbReference type="Proteomes" id="UP000479190"/>
    </source>
</evidence>
<gene>
    <name evidence="2" type="ORF">TBRA_LOCUS3895</name>
</gene>
<dbReference type="EMBL" id="CADCXV010000661">
    <property type="protein sequence ID" value="CAB0031941.1"/>
    <property type="molecule type" value="Genomic_DNA"/>
</dbReference>
<dbReference type="OrthoDB" id="10268002at2759"/>